<organism evidence="1 2">
    <name type="scientific">Dermatophagoides pteronyssinus</name>
    <name type="common">European house dust mite</name>
    <dbReference type="NCBI Taxonomy" id="6956"/>
    <lineage>
        <taxon>Eukaryota</taxon>
        <taxon>Metazoa</taxon>
        <taxon>Ecdysozoa</taxon>
        <taxon>Arthropoda</taxon>
        <taxon>Chelicerata</taxon>
        <taxon>Arachnida</taxon>
        <taxon>Acari</taxon>
        <taxon>Acariformes</taxon>
        <taxon>Sarcoptiformes</taxon>
        <taxon>Astigmata</taxon>
        <taxon>Psoroptidia</taxon>
        <taxon>Analgoidea</taxon>
        <taxon>Pyroglyphidae</taxon>
        <taxon>Dermatophagoidinae</taxon>
        <taxon>Dermatophagoides</taxon>
    </lineage>
</organism>
<evidence type="ECO:0000313" key="1">
    <source>
        <dbReference type="EMBL" id="KAH9413932.1"/>
    </source>
</evidence>
<sequence>MIAIERSVCIDISLHKYWQSTTANQKKKHQQVAKLRQNVIATKLTKTNKQNQFGLPPFSIDGDI</sequence>
<keyword evidence="2" id="KW-1185">Reference proteome</keyword>
<evidence type="ECO:0000313" key="2">
    <source>
        <dbReference type="Proteomes" id="UP000887458"/>
    </source>
</evidence>
<name>A0ABQ8IUE9_DERPT</name>
<dbReference type="Proteomes" id="UP000887458">
    <property type="component" value="Unassembled WGS sequence"/>
</dbReference>
<comment type="caution">
    <text evidence="1">The sequence shown here is derived from an EMBL/GenBank/DDBJ whole genome shotgun (WGS) entry which is preliminary data.</text>
</comment>
<protein>
    <submittedName>
        <fullName evidence="1">Uncharacterized protein</fullName>
    </submittedName>
</protein>
<reference evidence="1 2" key="1">
    <citation type="journal article" date="2018" name="J. Allergy Clin. Immunol.">
        <title>High-quality assembly of Dermatophagoides pteronyssinus genome and transcriptome reveals a wide range of novel allergens.</title>
        <authorList>
            <person name="Liu X.Y."/>
            <person name="Yang K.Y."/>
            <person name="Wang M.Q."/>
            <person name="Kwok J.S."/>
            <person name="Zeng X."/>
            <person name="Yang Z."/>
            <person name="Xiao X.J."/>
            <person name="Lau C.P."/>
            <person name="Li Y."/>
            <person name="Huang Z.M."/>
            <person name="Ba J.G."/>
            <person name="Yim A.K."/>
            <person name="Ouyang C.Y."/>
            <person name="Ngai S.M."/>
            <person name="Chan T.F."/>
            <person name="Leung E.L."/>
            <person name="Liu L."/>
            <person name="Liu Z.G."/>
            <person name="Tsui S.K."/>
        </authorList>
    </citation>
    <scope>NUCLEOTIDE SEQUENCE [LARGE SCALE GENOMIC DNA]</scope>
    <source>
        <strain evidence="1">Derp</strain>
    </source>
</reference>
<dbReference type="EMBL" id="NJHN03000117">
    <property type="protein sequence ID" value="KAH9413932.1"/>
    <property type="molecule type" value="Genomic_DNA"/>
</dbReference>
<proteinExistence type="predicted"/>
<reference evidence="1 2" key="2">
    <citation type="journal article" date="2022" name="Mol. Biol. Evol.">
        <title>Comparative Genomics Reveals Insights into the Divergent Evolution of Astigmatic Mites and Household Pest Adaptations.</title>
        <authorList>
            <person name="Xiong Q."/>
            <person name="Wan A.T."/>
            <person name="Liu X."/>
            <person name="Fung C.S."/>
            <person name="Xiao X."/>
            <person name="Malainual N."/>
            <person name="Hou J."/>
            <person name="Wang L."/>
            <person name="Wang M."/>
            <person name="Yang K.Y."/>
            <person name="Cui Y."/>
            <person name="Leung E.L."/>
            <person name="Nong W."/>
            <person name="Shin S.K."/>
            <person name="Au S.W."/>
            <person name="Jeong K.Y."/>
            <person name="Chew F.T."/>
            <person name="Hui J.H."/>
            <person name="Leung T.F."/>
            <person name="Tungtrongchitr A."/>
            <person name="Zhong N."/>
            <person name="Liu Z."/>
            <person name="Tsui S.K."/>
        </authorList>
    </citation>
    <scope>NUCLEOTIDE SEQUENCE [LARGE SCALE GENOMIC DNA]</scope>
    <source>
        <strain evidence="1">Derp</strain>
    </source>
</reference>
<accession>A0ABQ8IUE9</accession>
<gene>
    <name evidence="1" type="ORF">DERP_009531</name>
</gene>